<organism evidence="3 4">
    <name type="scientific">Streptomyces griseoruber</name>
    <dbReference type="NCBI Taxonomy" id="1943"/>
    <lineage>
        <taxon>Bacteria</taxon>
        <taxon>Bacillati</taxon>
        <taxon>Actinomycetota</taxon>
        <taxon>Actinomycetes</taxon>
        <taxon>Kitasatosporales</taxon>
        <taxon>Streptomycetaceae</taxon>
        <taxon>Streptomyces</taxon>
    </lineage>
</organism>
<feature type="domain" description="Transposase for insertion sequence element IS21-like C-terminal" evidence="2">
    <location>
        <begin position="313"/>
        <end position="380"/>
    </location>
</feature>
<evidence type="ECO:0000259" key="2">
    <source>
        <dbReference type="Pfam" id="PF22483"/>
    </source>
</evidence>
<dbReference type="PANTHER" id="PTHR35004">
    <property type="entry name" value="TRANSPOSASE RV3428C-RELATED"/>
    <property type="match status" value="1"/>
</dbReference>
<proteinExistence type="predicted"/>
<reference evidence="3 4" key="1">
    <citation type="submission" date="2015-10" db="EMBL/GenBank/DDBJ databases">
        <title>Draft genome sequence of Streptomyces griseoruber DSM 40281, type strain for the species Streptomyces griseoruber.</title>
        <authorList>
            <person name="Ruckert C."/>
            <person name="Winkler A."/>
            <person name="Kalinowski J."/>
            <person name="Kampfer P."/>
            <person name="Glaeser S."/>
        </authorList>
    </citation>
    <scope>NUCLEOTIDE SEQUENCE [LARGE SCALE GENOMIC DNA]</scope>
    <source>
        <strain evidence="3 4">DSM 40281</strain>
    </source>
</reference>
<accession>A0A101SJY6</accession>
<sequence>MSLSKQELFDRIRRDNWQQQLSIRALSKKYGVHRRLVREALASPVPKPRKRPARTSPRMEPYKKTVDEWLRADLEAPRKQRHTAKRIGARLQEEFGVALPYTTVRDFVTARRRAIAAEGGLPAEGFLVRHNAPGADAEVDFGEVWVDLAGQRVKCYLFAFRLAYSGRAVHRISRSCGQQAFFEGHVHALSVLGGVPAGQVRYDNLTPAVRKVVFRSRLREENPKWTALHTFYGFTPFYCEPGLRGAHEKGGVEGQVGYFRRNYLTPVPRVQTLEDLNGQIAVFEERELQRRIGSRIRTIGQDFAREAPHLLPLPADAFETAMTFQPRVDRYSRITVKMCSYSVPVRFIDHKVTVHLTGDLLVVFAGRREIARHARLAGRGLEHLVLDHYLEVLLRKPGALDRSEALHQARAEGTFTAEHEAFWAMAQRQLGEIEGTKALVRVLLLHRHQQHADVLAGLRAAVDLGTCSDDLVALEARKAAQAAGRAPTVTATPTPPAADPTELPDPQLPQVSHLTPRRLARSLPEDARPLPRLEQWDELLNLRRKDSS</sequence>
<dbReference type="Pfam" id="PF22483">
    <property type="entry name" value="Mu-transpos_C_2"/>
    <property type="match status" value="1"/>
</dbReference>
<dbReference type="PANTHER" id="PTHR35004:SF8">
    <property type="entry name" value="TRANSPOSASE RV3428C-RELATED"/>
    <property type="match status" value="1"/>
</dbReference>
<dbReference type="Proteomes" id="UP000052982">
    <property type="component" value="Unassembled WGS sequence"/>
</dbReference>
<evidence type="ECO:0000313" key="4">
    <source>
        <dbReference type="Proteomes" id="UP000052982"/>
    </source>
</evidence>
<protein>
    <submittedName>
        <fullName evidence="3">Transposase</fullName>
    </submittedName>
</protein>
<dbReference type="InterPro" id="IPR054353">
    <property type="entry name" value="IstA-like_C"/>
</dbReference>
<dbReference type="AlphaFoldDB" id="A0A101SJY6"/>
<dbReference type="OrthoDB" id="2065409at2"/>
<comment type="caution">
    <text evidence="3">The sequence shown here is derived from an EMBL/GenBank/DDBJ whole genome shotgun (WGS) entry which is preliminary data.</text>
</comment>
<evidence type="ECO:0000256" key="1">
    <source>
        <dbReference type="SAM" id="MobiDB-lite"/>
    </source>
</evidence>
<keyword evidence="4" id="KW-1185">Reference proteome</keyword>
<evidence type="ECO:0000313" key="3">
    <source>
        <dbReference type="EMBL" id="KUN75597.1"/>
    </source>
</evidence>
<dbReference type="EMBL" id="LMWW01000075">
    <property type="protein sequence ID" value="KUN75597.1"/>
    <property type="molecule type" value="Genomic_DNA"/>
</dbReference>
<gene>
    <name evidence="3" type="ORF">AQJ64_41640</name>
</gene>
<dbReference type="NCBIfam" id="NF033546">
    <property type="entry name" value="transpos_IS21"/>
    <property type="match status" value="1"/>
</dbReference>
<feature type="region of interest" description="Disordered" evidence="1">
    <location>
        <begin position="482"/>
        <end position="531"/>
    </location>
</feature>
<feature type="compositionally biased region" description="Low complexity" evidence="1">
    <location>
        <begin position="482"/>
        <end position="492"/>
    </location>
</feature>
<dbReference type="STRING" id="1943.AQJ64_41640"/>
<dbReference type="RefSeq" id="WP_055636745.1">
    <property type="nucleotide sequence ID" value="NZ_KQ948788.1"/>
</dbReference>
<name>A0A101SJY6_9ACTN</name>